<proteinExistence type="predicted"/>
<organism evidence="2 4">
    <name type="scientific">Rhynchophorus ferrugineus</name>
    <name type="common">Red palm weevil</name>
    <name type="synonym">Curculio ferrugineus</name>
    <dbReference type="NCBI Taxonomy" id="354439"/>
    <lineage>
        <taxon>Eukaryota</taxon>
        <taxon>Metazoa</taxon>
        <taxon>Ecdysozoa</taxon>
        <taxon>Arthropoda</taxon>
        <taxon>Hexapoda</taxon>
        <taxon>Insecta</taxon>
        <taxon>Pterygota</taxon>
        <taxon>Neoptera</taxon>
        <taxon>Endopterygota</taxon>
        <taxon>Coleoptera</taxon>
        <taxon>Polyphaga</taxon>
        <taxon>Cucujiformia</taxon>
        <taxon>Curculionidae</taxon>
        <taxon>Dryophthorinae</taxon>
        <taxon>Rhynchophorus</taxon>
    </lineage>
</organism>
<dbReference type="AlphaFoldDB" id="A0A834LXF1"/>
<dbReference type="Proteomes" id="UP000625711">
    <property type="component" value="Unassembled WGS sequence"/>
</dbReference>
<reference evidence="2" key="1">
    <citation type="submission" date="2020-08" db="EMBL/GenBank/DDBJ databases">
        <title>Genome sequencing and assembly of the red palm weevil Rhynchophorus ferrugineus.</title>
        <authorList>
            <person name="Dias G.B."/>
            <person name="Bergman C.M."/>
            <person name="Manee M."/>
        </authorList>
    </citation>
    <scope>NUCLEOTIDE SEQUENCE</scope>
    <source>
        <strain evidence="2">AA-2017</strain>
        <tissue evidence="2">Whole larva</tissue>
    </source>
</reference>
<dbReference type="EMBL" id="JAACXV010019963">
    <property type="protein sequence ID" value="KAF7263711.1"/>
    <property type="molecule type" value="Genomic_DNA"/>
</dbReference>
<gene>
    <name evidence="3" type="ORF">GWI33_001321</name>
    <name evidence="2" type="ORF">GWI33_001325</name>
</gene>
<accession>A0A834LXF1</accession>
<evidence type="ECO:0000313" key="2">
    <source>
        <dbReference type="EMBL" id="KAF7263711.1"/>
    </source>
</evidence>
<dbReference type="EMBL" id="JAACXV010019961">
    <property type="protein sequence ID" value="KAF7263715.1"/>
    <property type="molecule type" value="Genomic_DNA"/>
</dbReference>
<evidence type="ECO:0000256" key="1">
    <source>
        <dbReference type="SAM" id="MobiDB-lite"/>
    </source>
</evidence>
<protein>
    <submittedName>
        <fullName evidence="2">Uncharacterized protein</fullName>
    </submittedName>
</protein>
<keyword evidence="4" id="KW-1185">Reference proteome</keyword>
<feature type="compositionally biased region" description="Pro residues" evidence="1">
    <location>
        <begin position="70"/>
        <end position="84"/>
    </location>
</feature>
<comment type="caution">
    <text evidence="2">The sequence shown here is derived from an EMBL/GenBank/DDBJ whole genome shotgun (WGS) entry which is preliminary data.</text>
</comment>
<evidence type="ECO:0000313" key="4">
    <source>
        <dbReference type="Proteomes" id="UP000625711"/>
    </source>
</evidence>
<sequence length="101" mass="10800">FNTQLKYHSGSNPDTSAHCEMELRSKATTHVIPYASRGLRGPSPEERADIRGSVGGTGPAIERAVAASRPPSPFPSPLRDPPPNRIDKPTATVANATCRRP</sequence>
<feature type="region of interest" description="Disordered" evidence="1">
    <location>
        <begin position="35"/>
        <end position="101"/>
    </location>
</feature>
<name>A0A834LXF1_RHYFE</name>
<feature type="non-terminal residue" evidence="2">
    <location>
        <position position="1"/>
    </location>
</feature>
<evidence type="ECO:0000313" key="3">
    <source>
        <dbReference type="EMBL" id="KAF7263715.1"/>
    </source>
</evidence>